<gene>
    <name evidence="1" type="ordered locus">Amico_1124</name>
</gene>
<dbReference type="SUPFAM" id="SSF46955">
    <property type="entry name" value="Putative DNA-binding domain"/>
    <property type="match status" value="1"/>
</dbReference>
<dbReference type="Proteomes" id="UP000002366">
    <property type="component" value="Chromosome"/>
</dbReference>
<proteinExistence type="predicted"/>
<dbReference type="RefSeq" id="WP_013048511.1">
    <property type="nucleotide sequence ID" value="NC_014011.1"/>
</dbReference>
<dbReference type="eggNOG" id="COG4220">
    <property type="taxonomic scope" value="Bacteria"/>
</dbReference>
<evidence type="ECO:0000313" key="1">
    <source>
        <dbReference type="EMBL" id="ADE57248.1"/>
    </source>
</evidence>
<reference evidence="1 2" key="1">
    <citation type="journal article" date="2010" name="Stand. Genomic Sci.">
        <title>Complete genome sequence of Aminobacterium colombiense type strain (ALA-1).</title>
        <authorList>
            <person name="Chertkov O."/>
            <person name="Sikorski J."/>
            <person name="Brambilla E."/>
            <person name="Lapidus A."/>
            <person name="Copeland A."/>
            <person name="Glavina Del Rio T."/>
            <person name="Nolan M."/>
            <person name="Lucas S."/>
            <person name="Tice H."/>
            <person name="Cheng J.F."/>
            <person name="Han C."/>
            <person name="Detter J.C."/>
            <person name="Bruce D."/>
            <person name="Tapia R."/>
            <person name="Goodwin L."/>
            <person name="Pitluck S."/>
            <person name="Liolios K."/>
            <person name="Ivanova N."/>
            <person name="Mavromatis K."/>
            <person name="Ovchinnikova G."/>
            <person name="Pati A."/>
            <person name="Chen A."/>
            <person name="Palaniappan K."/>
            <person name="Land M."/>
            <person name="Hauser L."/>
            <person name="Chang Y.J."/>
            <person name="Jeffries C.D."/>
            <person name="Spring S."/>
            <person name="Rohde M."/>
            <person name="Goker M."/>
            <person name="Bristow J."/>
            <person name="Eisen J.A."/>
            <person name="Markowitz V."/>
            <person name="Hugenholtz P."/>
            <person name="Kyrpides N.C."/>
            <person name="Klenk H.P."/>
        </authorList>
    </citation>
    <scope>NUCLEOTIDE SEQUENCE [LARGE SCALE GENOMIC DNA]</scope>
    <source>
        <strain evidence="2">DSM 12261 / ALA-1</strain>
    </source>
</reference>
<dbReference type="EMBL" id="CP001997">
    <property type="protein sequence ID" value="ADE57248.1"/>
    <property type="molecule type" value="Genomic_DNA"/>
</dbReference>
<organism evidence="1 2">
    <name type="scientific">Aminobacterium colombiense (strain DSM 12261 / ALA-1)</name>
    <dbReference type="NCBI Taxonomy" id="572547"/>
    <lineage>
        <taxon>Bacteria</taxon>
        <taxon>Thermotogati</taxon>
        <taxon>Synergistota</taxon>
        <taxon>Synergistia</taxon>
        <taxon>Synergistales</taxon>
        <taxon>Aminobacteriaceae</taxon>
        <taxon>Aminobacterium</taxon>
    </lineage>
</organism>
<dbReference type="OrthoDB" id="2629242at2"/>
<dbReference type="Gene3D" id="1.10.10.10">
    <property type="entry name" value="Winged helix-like DNA-binding domain superfamily/Winged helix DNA-binding domain"/>
    <property type="match status" value="1"/>
</dbReference>
<accession>D5EFB6</accession>
<keyword evidence="2" id="KW-1185">Reference proteome</keyword>
<dbReference type="InterPro" id="IPR009061">
    <property type="entry name" value="DNA-bd_dom_put_sf"/>
</dbReference>
<evidence type="ECO:0000313" key="2">
    <source>
        <dbReference type="Proteomes" id="UP000002366"/>
    </source>
</evidence>
<dbReference type="KEGG" id="aco:Amico_1124"/>
<name>D5EFB6_AMICL</name>
<dbReference type="InterPro" id="IPR036388">
    <property type="entry name" value="WH-like_DNA-bd_sf"/>
</dbReference>
<dbReference type="AlphaFoldDB" id="D5EFB6"/>
<dbReference type="HOGENOM" id="CLU_132670_0_0_0"/>
<protein>
    <submittedName>
        <fullName evidence="1">Uncharacterized protein</fullName>
    </submittedName>
</protein>
<sequence>MPKANIKVLNDDEILLSTKRCSAFFGVSPKTLLEWRKMGCPQRSRGWWDPEAVLRWRTQVTSKDGEVEEENWVALKTKADALYKQAKASQEEIRLQELKGLYMKKEEVYLEWANRLAVCKANMFTWSRTLAPIVIGRSLREIEKIIYDETYLLWEQYYREGPFTPRNAEGESVA</sequence>
<dbReference type="STRING" id="572547.Amico_1124"/>